<dbReference type="OrthoDB" id="10268034at2759"/>
<keyword evidence="1" id="KW-0732">Signal</keyword>
<evidence type="ECO:0000313" key="2">
    <source>
        <dbReference type="EMBL" id="VDP03569.1"/>
    </source>
</evidence>
<dbReference type="AlphaFoldDB" id="A0A183IKM3"/>
<dbReference type="Gene3D" id="3.40.50.11060">
    <property type="entry name" value="GTPase HflX, N-terminal domain"/>
    <property type="match status" value="1"/>
</dbReference>
<protein>
    <submittedName>
        <fullName evidence="4">LETM1 domain-containing protein</fullName>
    </submittedName>
</protein>
<dbReference type="Proteomes" id="UP000270296">
    <property type="component" value="Unassembled WGS sequence"/>
</dbReference>
<sequence>MASRWLRNIGRFAINSLFLHSLPARLRAASDVQYVWQRMSHGQGLIDDDQDDVKTTLEEIRSKLELANEFLPHKVLLIQPHIAAYVQRYRGLDYELLITEAKSLVESVPDWTLYGVYADQVKVNMKSEKLFGSGKLAELVDNIKPRCDLTAIFLNVDRLSSAQHLFLVGTFGMPAFDR</sequence>
<dbReference type="EMBL" id="UZAM01008166">
    <property type="protein sequence ID" value="VDP03569.1"/>
    <property type="molecule type" value="Genomic_DNA"/>
</dbReference>
<gene>
    <name evidence="2" type="ORF">SBAD_LOCUS4169</name>
</gene>
<evidence type="ECO:0000313" key="3">
    <source>
        <dbReference type="Proteomes" id="UP000270296"/>
    </source>
</evidence>
<feature type="signal peptide" evidence="1">
    <location>
        <begin position="1"/>
        <end position="28"/>
    </location>
</feature>
<reference evidence="2 3" key="2">
    <citation type="submission" date="2018-11" db="EMBL/GenBank/DDBJ databases">
        <authorList>
            <consortium name="Pathogen Informatics"/>
        </authorList>
    </citation>
    <scope>NUCLEOTIDE SEQUENCE [LARGE SCALE GENOMIC DNA]</scope>
</reference>
<keyword evidence="3" id="KW-1185">Reference proteome</keyword>
<feature type="chain" id="PRO_5043140043" evidence="1">
    <location>
        <begin position="29"/>
        <end position="178"/>
    </location>
</feature>
<dbReference type="InterPro" id="IPR042108">
    <property type="entry name" value="GTPase_HflX_N_sf"/>
</dbReference>
<accession>A0A183IKM3</accession>
<reference evidence="4" key="1">
    <citation type="submission" date="2016-06" db="UniProtKB">
        <authorList>
            <consortium name="WormBaseParasite"/>
        </authorList>
    </citation>
    <scope>IDENTIFICATION</scope>
</reference>
<name>A0A183IKM3_9BILA</name>
<evidence type="ECO:0000313" key="4">
    <source>
        <dbReference type="WBParaSite" id="SBAD_0000435101-mRNA-1"/>
    </source>
</evidence>
<evidence type="ECO:0000256" key="1">
    <source>
        <dbReference type="SAM" id="SignalP"/>
    </source>
</evidence>
<dbReference type="WBParaSite" id="SBAD_0000435101-mRNA-1">
    <property type="protein sequence ID" value="SBAD_0000435101-mRNA-1"/>
    <property type="gene ID" value="SBAD_0000435101"/>
</dbReference>
<organism evidence="4">
    <name type="scientific">Soboliphyme baturini</name>
    <dbReference type="NCBI Taxonomy" id="241478"/>
    <lineage>
        <taxon>Eukaryota</taxon>
        <taxon>Metazoa</taxon>
        <taxon>Ecdysozoa</taxon>
        <taxon>Nematoda</taxon>
        <taxon>Enoplea</taxon>
        <taxon>Dorylaimia</taxon>
        <taxon>Dioctophymatida</taxon>
        <taxon>Dioctophymatoidea</taxon>
        <taxon>Soboliphymatidae</taxon>
        <taxon>Soboliphyme</taxon>
    </lineage>
</organism>
<proteinExistence type="predicted"/>